<keyword evidence="9" id="KW-1185">Reference proteome</keyword>
<feature type="active site" evidence="5">
    <location>
        <position position="45"/>
    </location>
</feature>
<dbReference type="OrthoDB" id="9808093at2"/>
<keyword evidence="5 8" id="KW-0378">Hydrolase</keyword>
<name>A0A0M4SMM8_9NOSO</name>
<evidence type="ECO:0000256" key="2">
    <source>
        <dbReference type="ARBA" id="ARBA00012150"/>
    </source>
</evidence>
<evidence type="ECO:0000256" key="5">
    <source>
        <dbReference type="PROSITE-ProRule" id="PRU00520"/>
    </source>
</evidence>
<dbReference type="AlphaFoldDB" id="A0A0M4SMM8"/>
<protein>
    <recommendedName>
        <fullName evidence="3 5">acylphosphatase</fullName>
        <ecNumber evidence="2 5">3.6.1.7</ecNumber>
    </recommendedName>
</protein>
<dbReference type="Gene3D" id="3.30.70.100">
    <property type="match status" value="1"/>
</dbReference>
<proteinExistence type="inferred from homology"/>
<dbReference type="GO" id="GO:0003998">
    <property type="term" value="F:acylphosphatase activity"/>
    <property type="evidence" value="ECO:0007669"/>
    <property type="project" value="UniProtKB-EC"/>
</dbReference>
<dbReference type="PROSITE" id="PS51160">
    <property type="entry name" value="ACYLPHOSPHATASE_3"/>
    <property type="match status" value="1"/>
</dbReference>
<evidence type="ECO:0000256" key="1">
    <source>
        <dbReference type="ARBA" id="ARBA00005614"/>
    </source>
</evidence>
<evidence type="ECO:0000313" key="8">
    <source>
        <dbReference type="EMBL" id="ALF54372.1"/>
    </source>
</evidence>
<dbReference type="PANTHER" id="PTHR47268:SF4">
    <property type="entry name" value="ACYLPHOSPHATASE"/>
    <property type="match status" value="1"/>
</dbReference>
<gene>
    <name evidence="8" type="ORF">ACX27_18465</name>
</gene>
<dbReference type="SUPFAM" id="SSF54975">
    <property type="entry name" value="Acylphosphatase/BLUF domain-like"/>
    <property type="match status" value="1"/>
</dbReference>
<evidence type="ECO:0000259" key="7">
    <source>
        <dbReference type="PROSITE" id="PS51160"/>
    </source>
</evidence>
<feature type="domain" description="Acylphosphatase-like" evidence="7">
    <location>
        <begin position="12"/>
        <end position="97"/>
    </location>
</feature>
<dbReference type="EC" id="3.6.1.7" evidence="2 5"/>
<feature type="active site" evidence="5">
    <location>
        <position position="27"/>
    </location>
</feature>
<evidence type="ECO:0000256" key="3">
    <source>
        <dbReference type="ARBA" id="ARBA00015991"/>
    </source>
</evidence>
<evidence type="ECO:0000256" key="6">
    <source>
        <dbReference type="RuleBase" id="RU004168"/>
    </source>
</evidence>
<dbReference type="PATRIC" id="fig|224013.5.peg.4422"/>
<reference evidence="9" key="1">
    <citation type="submission" date="2015-07" db="EMBL/GenBank/DDBJ databases">
        <title>Genome Of Nitrogen-Fixing Cyanobacterium Nostoc piscinale CENA21 From Solimoes/Amazon River Floodplain Sediments And Comparative Genomics To Uncover Biosynthetic Natural Products Potential.</title>
        <authorList>
            <person name="Leao T.F."/>
            <person name="Leao P.N."/>
            <person name="Guimaraes P.I."/>
            <person name="de Melo A.G.C."/>
            <person name="Ramos R.T.J."/>
            <person name="Silva A."/>
            <person name="Fiore M.F."/>
            <person name="Schneider M.P.C."/>
        </authorList>
    </citation>
    <scope>NUCLEOTIDE SEQUENCE [LARGE SCALE GENOMIC DNA]</scope>
    <source>
        <strain evidence="9">CENA21</strain>
    </source>
</reference>
<dbReference type="Pfam" id="PF00708">
    <property type="entry name" value="Acylphosphatase"/>
    <property type="match status" value="1"/>
</dbReference>
<evidence type="ECO:0000313" key="9">
    <source>
        <dbReference type="Proteomes" id="UP000062645"/>
    </source>
</evidence>
<dbReference type="KEGG" id="npz:ACX27_18465"/>
<comment type="similarity">
    <text evidence="1 6">Belongs to the acylphosphatase family.</text>
</comment>
<dbReference type="PANTHER" id="PTHR47268">
    <property type="entry name" value="ACYLPHOSPHATASE"/>
    <property type="match status" value="1"/>
</dbReference>
<reference evidence="8 9" key="2">
    <citation type="journal article" date="2016" name="Genome Announc.">
        <title>Draft Genome Sequence of the N2-Fixing Cyanobacterium Nostoc piscinale CENA21, Isolated from the Brazilian Amazon Floodplain.</title>
        <authorList>
            <person name="Leao T."/>
            <person name="Guimaraes P.I."/>
            <person name="de Melo A.G."/>
            <person name="Ramos R.T."/>
            <person name="Leao P.N."/>
            <person name="Silva A."/>
            <person name="Fiore M.F."/>
            <person name="Schneider M.P."/>
        </authorList>
    </citation>
    <scope>NUCLEOTIDE SEQUENCE [LARGE SCALE GENOMIC DNA]</scope>
    <source>
        <strain evidence="8 9">CENA21</strain>
    </source>
</reference>
<dbReference type="InterPro" id="IPR001792">
    <property type="entry name" value="Acylphosphatase-like_dom"/>
</dbReference>
<dbReference type="STRING" id="224013.ACX27_18465"/>
<dbReference type="InterPro" id="IPR020456">
    <property type="entry name" value="Acylphosphatase"/>
</dbReference>
<dbReference type="EMBL" id="CP012036">
    <property type="protein sequence ID" value="ALF54372.1"/>
    <property type="molecule type" value="Genomic_DNA"/>
</dbReference>
<dbReference type="NCBIfam" id="NF011016">
    <property type="entry name" value="PRK14444.1"/>
    <property type="match status" value="1"/>
</dbReference>
<comment type="catalytic activity">
    <reaction evidence="4 5">
        <text>an acyl phosphate + H2O = a carboxylate + phosphate + H(+)</text>
        <dbReference type="Rhea" id="RHEA:14965"/>
        <dbReference type="ChEBI" id="CHEBI:15377"/>
        <dbReference type="ChEBI" id="CHEBI:15378"/>
        <dbReference type="ChEBI" id="CHEBI:29067"/>
        <dbReference type="ChEBI" id="CHEBI:43474"/>
        <dbReference type="ChEBI" id="CHEBI:59918"/>
        <dbReference type="EC" id="3.6.1.7"/>
    </reaction>
</comment>
<dbReference type="RefSeq" id="WP_062294900.1">
    <property type="nucleotide sequence ID" value="NZ_CP012036.1"/>
</dbReference>
<sequence length="97" mass="10766">MQDSTQVPKIIRAHVLISGRVQGVGYRYATVDTASQLGLTGWVRNLPDSRVEAVFEGTREVVEEMIRWCYSGPPAAVVQGVVTEYEQPEGLRGFEVK</sequence>
<accession>A0A0M4SMM8</accession>
<organism evidence="8 9">
    <name type="scientific">Nostoc piscinale CENA21</name>
    <dbReference type="NCBI Taxonomy" id="224013"/>
    <lineage>
        <taxon>Bacteria</taxon>
        <taxon>Bacillati</taxon>
        <taxon>Cyanobacteriota</taxon>
        <taxon>Cyanophyceae</taxon>
        <taxon>Nostocales</taxon>
        <taxon>Nostocaceae</taxon>
        <taxon>Nostoc</taxon>
    </lineage>
</organism>
<evidence type="ECO:0000256" key="4">
    <source>
        <dbReference type="ARBA" id="ARBA00047645"/>
    </source>
</evidence>
<dbReference type="Proteomes" id="UP000062645">
    <property type="component" value="Chromosome"/>
</dbReference>
<dbReference type="InterPro" id="IPR036046">
    <property type="entry name" value="Acylphosphatase-like_dom_sf"/>
</dbReference>